<evidence type="ECO:0000313" key="7">
    <source>
        <dbReference type="Proteomes" id="UP000189513"/>
    </source>
</evidence>
<dbReference type="GO" id="GO:0042274">
    <property type="term" value="P:ribosomal small subunit biogenesis"/>
    <property type="evidence" value="ECO:0007669"/>
    <property type="project" value="UniProtKB-UniRule"/>
</dbReference>
<feature type="compositionally biased region" description="Basic and acidic residues" evidence="2">
    <location>
        <begin position="572"/>
        <end position="615"/>
    </location>
</feature>
<protein>
    <recommendedName>
        <fullName evidence="1">Nuclear mRNA export factor</fullName>
    </recommendedName>
</protein>
<evidence type="ECO:0000313" key="6">
    <source>
        <dbReference type="EMBL" id="ONH66720.1"/>
    </source>
</evidence>
<organism evidence="5">
    <name type="scientific">Cyberlindnera fabianii</name>
    <name type="common">Yeast</name>
    <name type="synonym">Hansenula fabianii</name>
    <dbReference type="NCBI Taxonomy" id="36022"/>
    <lineage>
        <taxon>Eukaryota</taxon>
        <taxon>Fungi</taxon>
        <taxon>Dikarya</taxon>
        <taxon>Ascomycota</taxon>
        <taxon>Saccharomycotina</taxon>
        <taxon>Saccharomycetes</taxon>
        <taxon>Phaffomycetales</taxon>
        <taxon>Phaffomycetaceae</taxon>
        <taxon>Cyberlindnera</taxon>
    </lineage>
</organism>
<feature type="region of interest" description="Disordered" evidence="2">
    <location>
        <begin position="1"/>
        <end position="50"/>
    </location>
</feature>
<gene>
    <name evidence="6" type="ORF">BON22_3556</name>
    <name evidence="5" type="ORF">CYFA0S_25e01244g</name>
</gene>
<feature type="compositionally biased region" description="Polar residues" evidence="2">
    <location>
        <begin position="23"/>
        <end position="37"/>
    </location>
</feature>
<evidence type="ECO:0000256" key="1">
    <source>
        <dbReference type="PIRNR" id="PIRNR037320"/>
    </source>
</evidence>
<dbReference type="GO" id="GO:0006406">
    <property type="term" value="P:mRNA export from nucleus"/>
    <property type="evidence" value="ECO:0007669"/>
    <property type="project" value="UniProtKB-UniRule"/>
</dbReference>
<dbReference type="Proteomes" id="UP000189513">
    <property type="component" value="Unassembled WGS sequence"/>
</dbReference>
<feature type="region of interest" description="Disordered" evidence="2">
    <location>
        <begin position="548"/>
        <end position="615"/>
    </location>
</feature>
<evidence type="ECO:0000259" key="4">
    <source>
        <dbReference type="Pfam" id="PF12209"/>
    </source>
</evidence>
<dbReference type="GO" id="GO:0005635">
    <property type="term" value="C:nuclear envelope"/>
    <property type="evidence" value="ECO:0007669"/>
    <property type="project" value="UniProtKB-SubCell"/>
</dbReference>
<sequence length="1229" mass="139865">MLALQQDPKPKPPRGPKQRTGDRQWSSKNFTQNNVFQKRNESAPRSSSSPQSIVVSCLTDTELQQDSVVGAFEFDSSRFTPSQRPVRELPRFLIFQPPSLTSGPIIQDEWDKNNQDKMLQAEAAAKDPSSLYEDFQKMREIERSTMEEKGLVDKQGTRKTLEDAIAFKGSCLDMCPVYERIRRSIENDVRKYEKDPSGRVSRQLAVKAFSRPAAGQPPPLPSDVRPPQVLVKTLNFLVDNIIEELPEAQSFLWDRTRSIRQDFTYQNYSGPEAVECHEKIVRIHILTLHIMAKSTVEYSQQQEIEQMNKALKTLSEMYAEYRCRGVIPPNEAEFRAYYLLSQLRDPELEREIQSLPDQILRDSNVQLALNLRNMVQTNIVERAFKNTENVLNLFTNFFHNFKSGSIPILLSYMIEIRLNDIRFYALKAIKRSMHTKAKPTYRLDYIQDLLAFENTEETITFMDYYGIDIVKMNGTQLIDLVSLTHNSHLIPDKKPLKQPYSTRHDAKVQSLKSLINVGKSNLDGITIPQDPVATLKKDVFPAMTTTSAFGSASSAPVQDASPSSGFMFSMPDPKEQEAKRQAAEAQSAREKEMKEERERLAAEQKKVEEEKERLRREQEEKLRLEQEEKMRLNEMKQRMLQKQEARRKKRLDLIDTIGESVMKQMVTSVVSNLVHDVIGPIVNDKLSRKRKKENLLKSYSEGLYEAFIGEIVYIESLDVMASSFREKKLKTMLVKKACSIARECKSKSDLKKRKREELLDASRSFGIPKMIKRKKTKHGTVLVSPSNNEVSTTALAHSTTSGPSPQYKSRRALPPSTQSNGPKPVDLSPLNFDGLLHNLDKHPFDHYEMLVYSEEWESTTSKFLQRKFSLADGMHKSLHGDKSTLEVIGTDKIDPRNFENLNLLVFNCDGIEKIRTQRLLLKELIDGISLNTNFKFDVMVIYWEFEGIIKFTINEILQELRIPHHDAIGKVEILKLDPSLNCEGVQSALNKMCDRVELSARGEYNHRYERPTKPLLSLGGGVEAKKKKPKGFLIAADSPDFARGSSMESPLSPPARLPQKNKRVLKNLERHIVGSPRAKPMPKLLSNGDAFAIPSMKSTTITGNNQKKSIKPAVFNDSPMGFGDMFKPKKNKLKVDVYSTPRPKSSELAQTPSFSDHTSSTISNLSNITFANHSVSTPIIQKPQTYADVVHESIKTDDKDDEGQGVPKSILELRKLAASVKERHGRKKE</sequence>
<dbReference type="PIRSF" id="PIRSF037320">
    <property type="entry name" value="mRNA_export_factor_Sac3"/>
    <property type="match status" value="1"/>
</dbReference>
<dbReference type="EMBL" id="LK052910">
    <property type="protein sequence ID" value="CDR46713.1"/>
    <property type="molecule type" value="Genomic_DNA"/>
</dbReference>
<dbReference type="GO" id="GO:0070390">
    <property type="term" value="C:transcription export complex 2"/>
    <property type="evidence" value="ECO:0007669"/>
    <property type="project" value="UniProtKB-UniRule"/>
</dbReference>
<dbReference type="OMA" id="QSFIWDR"/>
<dbReference type="Pfam" id="PF12209">
    <property type="entry name" value="SAC3"/>
    <property type="match status" value="1"/>
</dbReference>
<feature type="domain" description="SAC3 helical" evidence="4">
    <location>
        <begin position="660"/>
        <end position="731"/>
    </location>
</feature>
<dbReference type="Gene3D" id="1.25.40.990">
    <property type="match status" value="1"/>
</dbReference>
<dbReference type="InterPro" id="IPR024293">
    <property type="entry name" value="SAC3_helical"/>
</dbReference>
<dbReference type="InterPro" id="IPR045107">
    <property type="entry name" value="SAC3/GANP/THP3"/>
</dbReference>
<dbReference type="GO" id="GO:0005737">
    <property type="term" value="C:cytoplasm"/>
    <property type="evidence" value="ECO:0007669"/>
    <property type="project" value="TreeGrafter"/>
</dbReference>
<name>A0A061BI88_CYBFA</name>
<evidence type="ECO:0000313" key="5">
    <source>
        <dbReference type="EMBL" id="CDR46713.1"/>
    </source>
</evidence>
<comment type="subcellular location">
    <subcellularLocation>
        <location evidence="1">Nucleus envelope</location>
    </subcellularLocation>
</comment>
<dbReference type="AlphaFoldDB" id="A0A061BI88"/>
<dbReference type="InterPro" id="IPR005062">
    <property type="entry name" value="SAC3/GANP/THP3_conserved"/>
</dbReference>
<dbReference type="VEuPathDB" id="FungiDB:BON22_3556"/>
<proteinExistence type="inferred from homology"/>
<reference evidence="7" key="2">
    <citation type="journal article" date="2017" name="Genome Announc.">
        <title>Genome sequences of Cyberlindnera fabianii 65, Pichia kudriavzevii 129, and Saccharomyces cerevisiae 131 isolated from fermented masau fruits in Zimbabwe.</title>
        <authorList>
            <person name="van Rijswijck I.M.H."/>
            <person name="Derks M.F.L."/>
            <person name="Abee T."/>
            <person name="de Ridder D."/>
            <person name="Smid E.J."/>
        </authorList>
    </citation>
    <scope>NUCLEOTIDE SEQUENCE [LARGE SCALE GENOMIC DNA]</scope>
    <source>
        <strain evidence="7">65</strain>
    </source>
</reference>
<dbReference type="Gene3D" id="6.10.250.2880">
    <property type="match status" value="1"/>
</dbReference>
<keyword evidence="1" id="KW-0539">Nucleus</keyword>
<feature type="region of interest" description="Disordered" evidence="2">
    <location>
        <begin position="776"/>
        <end position="827"/>
    </location>
</feature>
<dbReference type="EMBL" id="MPUK01000006">
    <property type="protein sequence ID" value="ONH66720.1"/>
    <property type="molecule type" value="Genomic_DNA"/>
</dbReference>
<dbReference type="PANTHER" id="PTHR12436:SF3">
    <property type="entry name" value="GERMINAL-CENTER ASSOCIATED NUCLEAR PROTEIN"/>
    <property type="match status" value="1"/>
</dbReference>
<reference evidence="5" key="1">
    <citation type="journal article" date="2014" name="Genome Announc.">
        <title>Genome sequence of the yeast Cyberlindnera fabianii (Hansenula fabianii).</title>
        <authorList>
            <person name="Freel K.C."/>
            <person name="Sarilar V."/>
            <person name="Neuveglise C."/>
            <person name="Devillers H."/>
            <person name="Friedrich A."/>
            <person name="Schacherer J."/>
        </authorList>
    </citation>
    <scope>NUCLEOTIDE SEQUENCE</scope>
    <source>
        <strain evidence="5">YJS4271</strain>
    </source>
</reference>
<dbReference type="Pfam" id="PF03399">
    <property type="entry name" value="SAC3_GANP"/>
    <property type="match status" value="1"/>
</dbReference>
<dbReference type="OrthoDB" id="264795at2759"/>
<accession>A0A061BI88</accession>
<dbReference type="PANTHER" id="PTHR12436">
    <property type="entry name" value="80 KDA MCM3-ASSOCIATED PROTEIN"/>
    <property type="match status" value="1"/>
</dbReference>
<comment type="similarity">
    <text evidence="1">Belongs to the SAC3 family.</text>
</comment>
<dbReference type="InterPro" id="IPR017173">
    <property type="entry name" value="Sac3"/>
</dbReference>
<feature type="domain" description="SAC3/GANP/THP3 conserved" evidence="3">
    <location>
        <begin position="174"/>
        <end position="470"/>
    </location>
</feature>
<dbReference type="STRING" id="36022.A0A061BI88"/>
<evidence type="ECO:0000256" key="2">
    <source>
        <dbReference type="SAM" id="MobiDB-lite"/>
    </source>
</evidence>
<reference evidence="6" key="3">
    <citation type="submission" date="2017-01" db="EMBL/GenBank/DDBJ databases">
        <authorList>
            <person name="Mah S.A."/>
            <person name="Swanson W.J."/>
            <person name="Moy G.W."/>
            <person name="Vacquier V.D."/>
        </authorList>
    </citation>
    <scope>NUCLEOTIDE SEQUENCE [LARGE SCALE GENOMIC DNA]</scope>
    <source>
        <strain evidence="6">65</strain>
    </source>
</reference>
<keyword evidence="7" id="KW-1185">Reference proteome</keyword>
<feature type="compositionally biased region" description="Polar residues" evidence="2">
    <location>
        <begin position="783"/>
        <end position="807"/>
    </location>
</feature>
<evidence type="ECO:0000259" key="3">
    <source>
        <dbReference type="Pfam" id="PF03399"/>
    </source>
</evidence>